<protein>
    <submittedName>
        <fullName evidence="1">Uncharacterized protein</fullName>
    </submittedName>
</protein>
<sequence length="136" mass="15307">MLLTCHRCHPSWPVAYYSSPLSLLPHYLLCFAASANSFFPFSTQWRRLRFLLPQRICASVVAVADPFATTSAIATPRWTPAAYWAPTSSSSLDPVARRNSLPLVVVSISITIIPPLRRKLMPLIRQQKKELNITDL</sequence>
<accession>A0A426XZ49</accession>
<dbReference type="EMBL" id="AMZH03016286">
    <property type="protein sequence ID" value="RRT44732.1"/>
    <property type="molecule type" value="Genomic_DNA"/>
</dbReference>
<proteinExistence type="predicted"/>
<organism evidence="1 2">
    <name type="scientific">Ensete ventricosum</name>
    <name type="common">Abyssinian banana</name>
    <name type="synonym">Musa ensete</name>
    <dbReference type="NCBI Taxonomy" id="4639"/>
    <lineage>
        <taxon>Eukaryota</taxon>
        <taxon>Viridiplantae</taxon>
        <taxon>Streptophyta</taxon>
        <taxon>Embryophyta</taxon>
        <taxon>Tracheophyta</taxon>
        <taxon>Spermatophyta</taxon>
        <taxon>Magnoliopsida</taxon>
        <taxon>Liliopsida</taxon>
        <taxon>Zingiberales</taxon>
        <taxon>Musaceae</taxon>
        <taxon>Ensete</taxon>
    </lineage>
</organism>
<dbReference type="AlphaFoldDB" id="A0A426XZ49"/>
<evidence type="ECO:0000313" key="1">
    <source>
        <dbReference type="EMBL" id="RRT44732.1"/>
    </source>
</evidence>
<gene>
    <name evidence="1" type="ORF">B296_00037378</name>
</gene>
<comment type="caution">
    <text evidence="1">The sequence shown here is derived from an EMBL/GenBank/DDBJ whole genome shotgun (WGS) entry which is preliminary data.</text>
</comment>
<name>A0A426XZ49_ENSVE</name>
<evidence type="ECO:0000313" key="2">
    <source>
        <dbReference type="Proteomes" id="UP000287651"/>
    </source>
</evidence>
<reference evidence="1 2" key="1">
    <citation type="journal article" date="2014" name="Agronomy (Basel)">
        <title>A Draft Genome Sequence for Ensete ventricosum, the Drought-Tolerant Tree Against Hunger.</title>
        <authorList>
            <person name="Harrison J."/>
            <person name="Moore K.A."/>
            <person name="Paszkiewicz K."/>
            <person name="Jones T."/>
            <person name="Grant M."/>
            <person name="Ambacheew D."/>
            <person name="Muzemil S."/>
            <person name="Studholme D.J."/>
        </authorList>
    </citation>
    <scope>NUCLEOTIDE SEQUENCE [LARGE SCALE GENOMIC DNA]</scope>
</reference>
<dbReference type="Proteomes" id="UP000287651">
    <property type="component" value="Unassembled WGS sequence"/>
</dbReference>